<name>A0ABY9WK79_9BACT</name>
<organism evidence="2 3">
    <name type="scientific">Archangium minus</name>
    <dbReference type="NCBI Taxonomy" id="83450"/>
    <lineage>
        <taxon>Bacteria</taxon>
        <taxon>Pseudomonadati</taxon>
        <taxon>Myxococcota</taxon>
        <taxon>Myxococcia</taxon>
        <taxon>Myxococcales</taxon>
        <taxon>Cystobacterineae</taxon>
        <taxon>Archangiaceae</taxon>
        <taxon>Archangium</taxon>
    </lineage>
</organism>
<dbReference type="EMBL" id="CP043494">
    <property type="protein sequence ID" value="WNG43678.1"/>
    <property type="molecule type" value="Genomic_DNA"/>
</dbReference>
<evidence type="ECO:0000313" key="2">
    <source>
        <dbReference type="EMBL" id="WNG43678.1"/>
    </source>
</evidence>
<dbReference type="InterPro" id="IPR011754">
    <property type="entry name" value="Mxa_paralog_2268"/>
</dbReference>
<dbReference type="Pfam" id="PF09544">
    <property type="entry name" value="DUF2381"/>
    <property type="match status" value="1"/>
</dbReference>
<feature type="signal peptide" evidence="1">
    <location>
        <begin position="1"/>
        <end position="21"/>
    </location>
</feature>
<keyword evidence="1" id="KW-0732">Signal</keyword>
<evidence type="ECO:0000256" key="1">
    <source>
        <dbReference type="SAM" id="SignalP"/>
    </source>
</evidence>
<dbReference type="Proteomes" id="UP001611383">
    <property type="component" value="Chromosome"/>
</dbReference>
<proteinExistence type="predicted"/>
<feature type="chain" id="PRO_5046290659" evidence="1">
    <location>
        <begin position="22"/>
        <end position="316"/>
    </location>
</feature>
<reference evidence="2 3" key="1">
    <citation type="submission" date="2019-08" db="EMBL/GenBank/DDBJ databases">
        <title>Archangium and Cystobacter genomes.</title>
        <authorList>
            <person name="Chen I.-C.K."/>
            <person name="Wielgoss S."/>
        </authorList>
    </citation>
    <scope>NUCLEOTIDE SEQUENCE [LARGE SCALE GENOMIC DNA]</scope>
    <source>
        <strain evidence="2 3">Cbm 6</strain>
    </source>
</reference>
<evidence type="ECO:0000313" key="3">
    <source>
        <dbReference type="Proteomes" id="UP001611383"/>
    </source>
</evidence>
<gene>
    <name evidence="2" type="ORF">F0U60_05890</name>
</gene>
<keyword evidence="3" id="KW-1185">Reference proteome</keyword>
<protein>
    <submittedName>
        <fullName evidence="2">DUF2381 family protein</fullName>
    </submittedName>
</protein>
<dbReference type="NCBIfam" id="TIGR02268">
    <property type="entry name" value="Myxococcus xanthus paralogous family TIGR02268"/>
    <property type="match status" value="1"/>
</dbReference>
<accession>A0ABY9WK79</accession>
<dbReference type="RefSeq" id="WP_395815140.1">
    <property type="nucleotide sequence ID" value="NZ_CP043494.1"/>
</dbReference>
<sequence length="316" mass="34336">MTAPLVATLLLALLTATPAPRQPAPGEWNGMGVRHLELTAEGMGQNHAVHISPHRTTTFVLHAPLQRGGVAVEEREHFLSVTVDEAVGVVTLLPAGSLPSGRELLLTVRFADGAAPEGATFRLVVHPLQAEQQVEVYRRPHAGETSEQAVQRERERAERCEVELAHTRAEGTPPEGLMNLFVSGLVGENHGLSVRDITEDLTPPPGEAFVVRQAWSYRAEQGKRVAVELRVRNTGPQAWTAEEARLVGPEGVRLRVLRVWQPGPLAPQAQDRVVVEAEAPSEQARGPFLLELRAAGGTRILAVRGVNFPEIQLFPP</sequence>